<dbReference type="GO" id="GO:0016787">
    <property type="term" value="F:hydrolase activity"/>
    <property type="evidence" value="ECO:0007669"/>
    <property type="project" value="UniProtKB-KW"/>
</dbReference>
<dbReference type="InterPro" id="IPR029058">
    <property type="entry name" value="AB_hydrolase_fold"/>
</dbReference>
<keyword evidence="1 3" id="KW-0378">Hydrolase</keyword>
<sequence>MASRIYRPPSVFSRLSLYSLDPPFWASVSPTLIKTYACRPLLKDNRIHFPPHIPGQRHPVIFLIHGGGFVLGSPSMDDAQAHLLATKGYIVVSLDYSLARFPIPHRDLAALIDAVLADEELLPIMDTDKVVVSGFSAGAVMTLVMAQLPELKNRIKALVPIQPLTDWSGSLRDPTRGRNNAWGGKEKLPIDQPTFDWAYISAGVDMHDPLLSPAFASREAIPQPVFFVTSSDDSLCDEGAFLARKLAGKEGGDFDVTESWETDTVRYECVKDMPHTFMHFWVQPKGEAWQARKKEAVDDMWETIVAWLDRILERDPKS</sequence>
<comment type="caution">
    <text evidence="3">The sequence shown here is derived from an EMBL/GenBank/DDBJ whole genome shotgun (WGS) entry which is preliminary data.</text>
</comment>
<dbReference type="PANTHER" id="PTHR48081:SF8">
    <property type="entry name" value="ALPHA_BETA HYDROLASE FOLD-3 DOMAIN-CONTAINING PROTEIN-RELATED"/>
    <property type="match status" value="1"/>
</dbReference>
<dbReference type="Gene3D" id="3.40.50.1820">
    <property type="entry name" value="alpha/beta hydrolase"/>
    <property type="match status" value="1"/>
</dbReference>
<dbReference type="PANTHER" id="PTHR48081">
    <property type="entry name" value="AB HYDROLASE SUPERFAMILY PROTEIN C4A8.06C"/>
    <property type="match status" value="1"/>
</dbReference>
<gene>
    <name evidence="3" type="ORF">R3P38DRAFT_3301381</name>
</gene>
<name>A0AAW0EG32_9AGAR</name>
<dbReference type="Proteomes" id="UP001362999">
    <property type="component" value="Unassembled WGS sequence"/>
</dbReference>
<evidence type="ECO:0000313" key="3">
    <source>
        <dbReference type="EMBL" id="KAK7063631.1"/>
    </source>
</evidence>
<dbReference type="Pfam" id="PF07859">
    <property type="entry name" value="Abhydrolase_3"/>
    <property type="match status" value="1"/>
</dbReference>
<organism evidence="3 4">
    <name type="scientific">Favolaschia claudopus</name>
    <dbReference type="NCBI Taxonomy" id="2862362"/>
    <lineage>
        <taxon>Eukaryota</taxon>
        <taxon>Fungi</taxon>
        <taxon>Dikarya</taxon>
        <taxon>Basidiomycota</taxon>
        <taxon>Agaricomycotina</taxon>
        <taxon>Agaricomycetes</taxon>
        <taxon>Agaricomycetidae</taxon>
        <taxon>Agaricales</taxon>
        <taxon>Marasmiineae</taxon>
        <taxon>Mycenaceae</taxon>
        <taxon>Favolaschia</taxon>
    </lineage>
</organism>
<feature type="domain" description="Alpha/beta hydrolase fold-3" evidence="2">
    <location>
        <begin position="62"/>
        <end position="255"/>
    </location>
</feature>
<dbReference type="SUPFAM" id="SSF53474">
    <property type="entry name" value="alpha/beta-Hydrolases"/>
    <property type="match status" value="1"/>
</dbReference>
<evidence type="ECO:0000313" key="4">
    <source>
        <dbReference type="Proteomes" id="UP001362999"/>
    </source>
</evidence>
<proteinExistence type="predicted"/>
<reference evidence="3 4" key="1">
    <citation type="journal article" date="2024" name="J Genomics">
        <title>Draft genome sequencing and assembly of Favolaschia claudopus CIRM-BRFM 2984 isolated from oak limbs.</title>
        <authorList>
            <person name="Navarro D."/>
            <person name="Drula E."/>
            <person name="Chaduli D."/>
            <person name="Cazenave R."/>
            <person name="Ahrendt S."/>
            <person name="Wang J."/>
            <person name="Lipzen A."/>
            <person name="Daum C."/>
            <person name="Barry K."/>
            <person name="Grigoriev I.V."/>
            <person name="Favel A."/>
            <person name="Rosso M.N."/>
            <person name="Martin F."/>
        </authorList>
    </citation>
    <scope>NUCLEOTIDE SEQUENCE [LARGE SCALE GENOMIC DNA]</scope>
    <source>
        <strain evidence="3 4">CIRM-BRFM 2984</strain>
    </source>
</reference>
<protein>
    <submittedName>
        <fullName evidence="3">Neutral cholesterol ester hydrolase 1</fullName>
    </submittedName>
</protein>
<dbReference type="InterPro" id="IPR050300">
    <property type="entry name" value="GDXG_lipolytic_enzyme"/>
</dbReference>
<evidence type="ECO:0000256" key="1">
    <source>
        <dbReference type="ARBA" id="ARBA00022801"/>
    </source>
</evidence>
<keyword evidence="4" id="KW-1185">Reference proteome</keyword>
<evidence type="ECO:0000259" key="2">
    <source>
        <dbReference type="Pfam" id="PF07859"/>
    </source>
</evidence>
<dbReference type="EMBL" id="JAWWNJ010000001">
    <property type="protein sequence ID" value="KAK7063631.1"/>
    <property type="molecule type" value="Genomic_DNA"/>
</dbReference>
<dbReference type="InterPro" id="IPR013094">
    <property type="entry name" value="AB_hydrolase_3"/>
</dbReference>
<accession>A0AAW0EG32</accession>
<dbReference type="AlphaFoldDB" id="A0AAW0EG32"/>